<name>A0A1B6F4T0_9HEMI</name>
<accession>A0A1B6F4T0</accession>
<dbReference type="AlphaFoldDB" id="A0A1B6F4T0"/>
<reference evidence="1" key="1">
    <citation type="submission" date="2015-11" db="EMBL/GenBank/DDBJ databases">
        <title>De novo transcriptome assembly of four potential Pierce s Disease insect vectors from Arizona vineyards.</title>
        <authorList>
            <person name="Tassone E.E."/>
        </authorList>
    </citation>
    <scope>NUCLEOTIDE SEQUENCE</scope>
</reference>
<organism evidence="1">
    <name type="scientific">Cuerna arida</name>
    <dbReference type="NCBI Taxonomy" id="1464854"/>
    <lineage>
        <taxon>Eukaryota</taxon>
        <taxon>Metazoa</taxon>
        <taxon>Ecdysozoa</taxon>
        <taxon>Arthropoda</taxon>
        <taxon>Hexapoda</taxon>
        <taxon>Insecta</taxon>
        <taxon>Pterygota</taxon>
        <taxon>Neoptera</taxon>
        <taxon>Paraneoptera</taxon>
        <taxon>Hemiptera</taxon>
        <taxon>Auchenorrhyncha</taxon>
        <taxon>Membracoidea</taxon>
        <taxon>Cicadellidae</taxon>
        <taxon>Cicadellinae</taxon>
        <taxon>Proconiini</taxon>
        <taxon>Cuerna</taxon>
    </lineage>
</organism>
<proteinExistence type="predicted"/>
<protein>
    <submittedName>
        <fullName evidence="1">Uncharacterized protein</fullName>
    </submittedName>
</protein>
<sequence length="106" mass="12424">KRGWRKILTEWKETGGFTCATLQKQDFPLLLKKLLEYIEPKSKQNLMSGFKTCGIYPNSIDELLKKIPHAPINESDIENSFLKSLEEKRSQWTERTKKGRKKKLNV</sequence>
<dbReference type="EMBL" id="GECZ01024559">
    <property type="protein sequence ID" value="JAS45210.1"/>
    <property type="molecule type" value="Transcribed_RNA"/>
</dbReference>
<feature type="non-terminal residue" evidence="1">
    <location>
        <position position="1"/>
    </location>
</feature>
<evidence type="ECO:0000313" key="1">
    <source>
        <dbReference type="EMBL" id="JAS45210.1"/>
    </source>
</evidence>
<gene>
    <name evidence="1" type="ORF">g.3809</name>
</gene>
<feature type="non-terminal residue" evidence="1">
    <location>
        <position position="106"/>
    </location>
</feature>